<dbReference type="AlphaFoldDB" id="A0A9X3BNM4"/>
<dbReference type="Proteomes" id="UP001140272">
    <property type="component" value="Unassembled WGS sequence"/>
</dbReference>
<dbReference type="PIRSF" id="PIRSF021513">
    <property type="entry name" value="GrhN_RubW_prd"/>
    <property type="match status" value="1"/>
</dbReference>
<dbReference type="Proteomes" id="UP001055159">
    <property type="component" value="Chromosome"/>
</dbReference>
<dbReference type="Gene3D" id="2.30.110.10">
    <property type="entry name" value="Electron Transport, Fmn-binding Protein, Chain A"/>
    <property type="match status" value="1"/>
</dbReference>
<evidence type="ECO:0000313" key="2">
    <source>
        <dbReference type="EMBL" id="ULP37628.1"/>
    </source>
</evidence>
<dbReference type="RefSeq" id="WP_043405268.1">
    <property type="nucleotide sequence ID" value="NZ_CP092427.2"/>
</dbReference>
<reference evidence="1" key="2">
    <citation type="journal article" date="2022" name="BMC Genomics">
        <title>Comparative genome analysis of mycobacteria focusing on tRNA and non-coding RNA.</title>
        <authorList>
            <person name="Behra P.R.K."/>
            <person name="Pettersson B.M.F."/>
            <person name="Ramesh M."/>
            <person name="Das S."/>
            <person name="Dasgupta S."/>
            <person name="Kirsebom L.A."/>
        </authorList>
    </citation>
    <scope>NUCLEOTIDE SEQUENCE</scope>
    <source>
        <strain evidence="1">DSM 45406</strain>
    </source>
</reference>
<evidence type="ECO:0000313" key="4">
    <source>
        <dbReference type="Proteomes" id="UP001140272"/>
    </source>
</evidence>
<dbReference type="EMBL" id="CP092427">
    <property type="protein sequence ID" value="ULP37628.1"/>
    <property type="molecule type" value="Genomic_DNA"/>
</dbReference>
<proteinExistence type="predicted"/>
<dbReference type="InterPro" id="IPR016791">
    <property type="entry name" value="Polyketide_synth_GrhN/RubW_prd"/>
</dbReference>
<sequence>MAAIEVSHPPDVVMRVMNPVLRAILRTPLGRVASEFMILDFTGRKSGRHFSIPVSAHHLDGDLYAVLEAQWKYNFRDGADARVSHGGRTTTMHGVLITDQAAVADLVQRLASGYGAKKAQRMMGMTFADDRLPTPAEWLDAVDRLRISAIKLTPAA</sequence>
<accession>A0A9X3BNM4</accession>
<dbReference type="InterPro" id="IPR012349">
    <property type="entry name" value="Split_barrel_FMN-bd"/>
</dbReference>
<protein>
    <recommendedName>
        <fullName evidence="5">DUF385 domain-containing protein</fullName>
    </recommendedName>
</protein>
<gene>
    <name evidence="1" type="ORF">H7H73_09045</name>
    <name evidence="2" type="ORF">MJO55_04115</name>
</gene>
<reference evidence="1" key="1">
    <citation type="submission" date="2020-07" db="EMBL/GenBank/DDBJ databases">
        <authorList>
            <person name="Pettersson B.M.F."/>
            <person name="Behra P.R.K."/>
            <person name="Ramesh M."/>
            <person name="Das S."/>
            <person name="Dasgupta S."/>
            <person name="Kirsebom L.A."/>
        </authorList>
    </citation>
    <scope>NUCLEOTIDE SEQUENCE</scope>
    <source>
        <strain evidence="1">DSM 45406</strain>
    </source>
</reference>
<keyword evidence="3" id="KW-1185">Reference proteome</keyword>
<organism evidence="1 4">
    <name type="scientific">Mycolicibacterium rufum</name>
    <dbReference type="NCBI Taxonomy" id="318424"/>
    <lineage>
        <taxon>Bacteria</taxon>
        <taxon>Bacillati</taxon>
        <taxon>Actinomycetota</taxon>
        <taxon>Actinomycetes</taxon>
        <taxon>Mycobacteriales</taxon>
        <taxon>Mycobacteriaceae</taxon>
        <taxon>Mycolicibacterium</taxon>
    </lineage>
</organism>
<dbReference type="EMBL" id="JACKRN010000324">
    <property type="protein sequence ID" value="MCV7070572.1"/>
    <property type="molecule type" value="Genomic_DNA"/>
</dbReference>
<evidence type="ECO:0008006" key="5">
    <source>
        <dbReference type="Google" id="ProtNLM"/>
    </source>
</evidence>
<reference evidence="2" key="3">
    <citation type="submission" date="2022-08" db="EMBL/GenBank/DDBJ databases">
        <title>Whole genome sequencing of non-tuberculosis mycobacteria type-strains.</title>
        <authorList>
            <person name="Igarashi Y."/>
            <person name="Osugi A."/>
            <person name="Mitarai S."/>
        </authorList>
    </citation>
    <scope>NUCLEOTIDE SEQUENCE</scope>
    <source>
        <strain evidence="2">JCM 16372</strain>
    </source>
</reference>
<evidence type="ECO:0000313" key="3">
    <source>
        <dbReference type="Proteomes" id="UP001055159"/>
    </source>
</evidence>
<evidence type="ECO:0000313" key="1">
    <source>
        <dbReference type="EMBL" id="MCV7070572.1"/>
    </source>
</evidence>
<name>A0A9X3BNM4_9MYCO</name>